<dbReference type="InterPro" id="IPR004045">
    <property type="entry name" value="Glutathione_S-Trfase_N"/>
</dbReference>
<dbReference type="PANTHER" id="PTHR43968:SF6">
    <property type="entry name" value="GLUTATHIONE S-TRANSFERASE OMEGA"/>
    <property type="match status" value="1"/>
</dbReference>
<dbReference type="SUPFAM" id="SSF52833">
    <property type="entry name" value="Thioredoxin-like"/>
    <property type="match status" value="1"/>
</dbReference>
<dbReference type="AlphaFoldDB" id="A0A142VZB7"/>
<dbReference type="SFLD" id="SFLDG00358">
    <property type="entry name" value="Main_(cytGST)"/>
    <property type="match status" value="1"/>
</dbReference>
<accession>A0A142VZB7</accession>
<dbReference type="InterPro" id="IPR004046">
    <property type="entry name" value="GST_C"/>
</dbReference>
<evidence type="ECO:0000313" key="4">
    <source>
        <dbReference type="Proteomes" id="UP000076234"/>
    </source>
</evidence>
<name>A0A142VZB7_9SPHN</name>
<dbReference type="KEGG" id="ster:AOA14_11135"/>
<dbReference type="PANTHER" id="PTHR43968">
    <property type="match status" value="1"/>
</dbReference>
<evidence type="ECO:0000313" key="3">
    <source>
        <dbReference type="EMBL" id="AMU95160.1"/>
    </source>
</evidence>
<protein>
    <submittedName>
        <fullName evidence="3">Glutathione S-transferase</fullName>
    </submittedName>
</protein>
<dbReference type="GO" id="GO:0016740">
    <property type="term" value="F:transferase activity"/>
    <property type="evidence" value="ECO:0007669"/>
    <property type="project" value="UniProtKB-KW"/>
</dbReference>
<dbReference type="CDD" id="cd03051">
    <property type="entry name" value="GST_N_GTT2_like"/>
    <property type="match status" value="1"/>
</dbReference>
<reference evidence="4" key="1">
    <citation type="submission" date="2015-11" db="EMBL/GenBank/DDBJ databases">
        <title>Complete genome sequence of a polyethylene glycol-degrading strain Sphingopyxis terrae strain 203-1 (NBRC 15098).</title>
        <authorList>
            <person name="Yoshiyuki O."/>
            <person name="Shouta N."/>
            <person name="Nagata Y."/>
            <person name="Numata M."/>
            <person name="Tsuchikane K."/>
            <person name="Hosoyama A."/>
            <person name="Yamazoe A."/>
            <person name="Tsuda M."/>
            <person name="Fujita N."/>
            <person name="Kawai F."/>
        </authorList>
    </citation>
    <scope>NUCLEOTIDE SEQUENCE [LARGE SCALE GENOMIC DNA]</scope>
    <source>
        <strain evidence="4">203-1</strain>
    </source>
</reference>
<dbReference type="InterPro" id="IPR010987">
    <property type="entry name" value="Glutathione-S-Trfase_C-like"/>
</dbReference>
<feature type="domain" description="GST C-terminal" evidence="2">
    <location>
        <begin position="88"/>
        <end position="207"/>
    </location>
</feature>
<sequence>MAMKFYNSVGPNPRVVKLFMAEKGISLPEVEVDLRGGENRRPPYNSSVNPAGQTPALELDDGTVLTEITAICEYLEERFPDPALIGTTAEERAATRMWTRRVDLKICEPLTNGFRFAEGLPLFEPRMRCLPEAAAGLKAMAQDGLKWLDPLIADRAFIAGDRLTLADIMLFAFLDFGASVGQPLDPDNRNILRWYQGMKARPSANPN</sequence>
<dbReference type="Pfam" id="PF00043">
    <property type="entry name" value="GST_C"/>
    <property type="match status" value="1"/>
</dbReference>
<dbReference type="SUPFAM" id="SSF47616">
    <property type="entry name" value="GST C-terminal domain-like"/>
    <property type="match status" value="1"/>
</dbReference>
<dbReference type="Proteomes" id="UP000076234">
    <property type="component" value="Chromosome"/>
</dbReference>
<organism evidence="3 4">
    <name type="scientific">Sphingopyxis terrae subsp. terrae NBRC 15098</name>
    <dbReference type="NCBI Taxonomy" id="1219058"/>
    <lineage>
        <taxon>Bacteria</taxon>
        <taxon>Pseudomonadati</taxon>
        <taxon>Pseudomonadota</taxon>
        <taxon>Alphaproteobacteria</taxon>
        <taxon>Sphingomonadales</taxon>
        <taxon>Sphingomonadaceae</taxon>
        <taxon>Sphingopyxis</taxon>
    </lineage>
</organism>
<dbReference type="Gene3D" id="1.20.1050.10">
    <property type="match status" value="1"/>
</dbReference>
<feature type="domain" description="GST N-terminal" evidence="1">
    <location>
        <begin position="1"/>
        <end position="83"/>
    </location>
</feature>
<keyword evidence="3" id="KW-0808">Transferase</keyword>
<dbReference type="EMBL" id="CP013342">
    <property type="protein sequence ID" value="AMU95160.1"/>
    <property type="molecule type" value="Genomic_DNA"/>
</dbReference>
<evidence type="ECO:0000259" key="2">
    <source>
        <dbReference type="PROSITE" id="PS50405"/>
    </source>
</evidence>
<reference evidence="3 4" key="2">
    <citation type="journal article" date="2016" name="Genome Announc.">
        <title>Complete Genome Sequence of Sphingopyxis terrae Strain 203-1 (NBRC 111660), a Polyethylene Glycol Degrader.</title>
        <authorList>
            <person name="Ohtsubo Y."/>
            <person name="Nonoyama S."/>
            <person name="Nagata Y."/>
            <person name="Numata M."/>
            <person name="Tsuchikane K."/>
            <person name="Hosoyama A."/>
            <person name="Yamazoe A."/>
            <person name="Tsuda M."/>
            <person name="Fujita N."/>
            <person name="Kawai F."/>
        </authorList>
    </citation>
    <scope>NUCLEOTIDE SEQUENCE [LARGE SCALE GENOMIC DNA]</scope>
    <source>
        <strain evidence="3 4">203-1</strain>
    </source>
</reference>
<dbReference type="PROSITE" id="PS50405">
    <property type="entry name" value="GST_CTER"/>
    <property type="match status" value="1"/>
</dbReference>
<dbReference type="InterPro" id="IPR034345">
    <property type="entry name" value="Gtt2-like_N"/>
</dbReference>
<dbReference type="InterPro" id="IPR050983">
    <property type="entry name" value="GST_Omega/HSP26"/>
</dbReference>
<evidence type="ECO:0000259" key="1">
    <source>
        <dbReference type="PROSITE" id="PS50404"/>
    </source>
</evidence>
<dbReference type="PROSITE" id="PS50404">
    <property type="entry name" value="GST_NTER"/>
    <property type="match status" value="1"/>
</dbReference>
<proteinExistence type="predicted"/>
<gene>
    <name evidence="3" type="ORF">AOA14_11135</name>
</gene>
<dbReference type="GO" id="GO:0005737">
    <property type="term" value="C:cytoplasm"/>
    <property type="evidence" value="ECO:0007669"/>
    <property type="project" value="TreeGrafter"/>
</dbReference>
<dbReference type="Gene3D" id="3.40.30.10">
    <property type="entry name" value="Glutaredoxin"/>
    <property type="match status" value="1"/>
</dbReference>
<dbReference type="STRING" id="1219058.AOA14_11135"/>
<dbReference type="InterPro" id="IPR036249">
    <property type="entry name" value="Thioredoxin-like_sf"/>
</dbReference>
<dbReference type="Pfam" id="PF13409">
    <property type="entry name" value="GST_N_2"/>
    <property type="match status" value="1"/>
</dbReference>
<dbReference type="InterPro" id="IPR036282">
    <property type="entry name" value="Glutathione-S-Trfase_C_sf"/>
</dbReference>
<dbReference type="SFLD" id="SFLDS00019">
    <property type="entry name" value="Glutathione_Transferase_(cytos"/>
    <property type="match status" value="1"/>
</dbReference>
<dbReference type="InterPro" id="IPR040079">
    <property type="entry name" value="Glutathione_S-Trfase"/>
</dbReference>